<keyword evidence="2" id="KW-0732">Signal</keyword>
<dbReference type="Proteomes" id="UP001432322">
    <property type="component" value="Unassembled WGS sequence"/>
</dbReference>
<keyword evidence="4" id="KW-1185">Reference proteome</keyword>
<protein>
    <recommendedName>
        <fullName evidence="5">CX domain-containing protein</fullName>
    </recommendedName>
</protein>
<keyword evidence="1" id="KW-0812">Transmembrane</keyword>
<dbReference type="EMBL" id="BTSY01000001">
    <property type="protein sequence ID" value="GMT11448.1"/>
    <property type="molecule type" value="Genomic_DNA"/>
</dbReference>
<keyword evidence="1" id="KW-1133">Transmembrane helix</keyword>
<feature type="transmembrane region" description="Helical" evidence="1">
    <location>
        <begin position="117"/>
        <end position="138"/>
    </location>
</feature>
<sequence>ILLLFFMSVLLLPFVDGRCTPNGFEMDDDLAYPKLCIRITTLKKGVVSISEPRNTFVPRAQYNAAKMQRASRKINCVQGSAHEVVFGCTTYDCFERRTISHADLVECGLDVPDYAKIVWHVFVCVWPVLIAIVSIVVYKRQVFPRIWQANRKFQSQLAAVEKREKFNKEFEQKRAAIAESKRLEEAAAKAAAEQYA</sequence>
<dbReference type="AlphaFoldDB" id="A0AAV5UXH9"/>
<evidence type="ECO:0000313" key="3">
    <source>
        <dbReference type="EMBL" id="GMT11448.1"/>
    </source>
</evidence>
<feature type="signal peptide" evidence="2">
    <location>
        <begin position="1"/>
        <end position="17"/>
    </location>
</feature>
<accession>A0AAV5UXH9</accession>
<evidence type="ECO:0000256" key="2">
    <source>
        <dbReference type="SAM" id="SignalP"/>
    </source>
</evidence>
<reference evidence="3" key="1">
    <citation type="submission" date="2023-10" db="EMBL/GenBank/DDBJ databases">
        <title>Genome assembly of Pristionchus species.</title>
        <authorList>
            <person name="Yoshida K."/>
            <person name="Sommer R.J."/>
        </authorList>
    </citation>
    <scope>NUCLEOTIDE SEQUENCE</scope>
    <source>
        <strain evidence="3">RS5133</strain>
    </source>
</reference>
<name>A0AAV5UXH9_9BILA</name>
<feature type="chain" id="PRO_5043574073" description="CX domain-containing protein" evidence="2">
    <location>
        <begin position="18"/>
        <end position="196"/>
    </location>
</feature>
<feature type="non-terminal residue" evidence="3">
    <location>
        <position position="1"/>
    </location>
</feature>
<proteinExistence type="predicted"/>
<evidence type="ECO:0008006" key="5">
    <source>
        <dbReference type="Google" id="ProtNLM"/>
    </source>
</evidence>
<keyword evidence="1" id="KW-0472">Membrane</keyword>
<comment type="caution">
    <text evidence="3">The sequence shown here is derived from an EMBL/GenBank/DDBJ whole genome shotgun (WGS) entry which is preliminary data.</text>
</comment>
<evidence type="ECO:0000313" key="4">
    <source>
        <dbReference type="Proteomes" id="UP001432322"/>
    </source>
</evidence>
<feature type="non-terminal residue" evidence="3">
    <location>
        <position position="196"/>
    </location>
</feature>
<gene>
    <name evidence="3" type="ORF">PFISCL1PPCAC_2745</name>
</gene>
<organism evidence="3 4">
    <name type="scientific">Pristionchus fissidentatus</name>
    <dbReference type="NCBI Taxonomy" id="1538716"/>
    <lineage>
        <taxon>Eukaryota</taxon>
        <taxon>Metazoa</taxon>
        <taxon>Ecdysozoa</taxon>
        <taxon>Nematoda</taxon>
        <taxon>Chromadorea</taxon>
        <taxon>Rhabditida</taxon>
        <taxon>Rhabditina</taxon>
        <taxon>Diplogasteromorpha</taxon>
        <taxon>Diplogasteroidea</taxon>
        <taxon>Neodiplogasteridae</taxon>
        <taxon>Pristionchus</taxon>
    </lineage>
</organism>
<evidence type="ECO:0000256" key="1">
    <source>
        <dbReference type="SAM" id="Phobius"/>
    </source>
</evidence>